<dbReference type="EMBL" id="CAQQ02122551">
    <property type="status" value="NOT_ANNOTATED_CDS"/>
    <property type="molecule type" value="Genomic_DNA"/>
</dbReference>
<dbReference type="EnsemblMetazoa" id="MESCA008261-RA">
    <property type="protein sequence ID" value="MESCA008261-PA"/>
    <property type="gene ID" value="MESCA008261"/>
</dbReference>
<dbReference type="PIRSF" id="PIRSF000138">
    <property type="entry name" value="Al-hdrx_acd_dh"/>
    <property type="match status" value="1"/>
</dbReference>
<dbReference type="SUPFAM" id="SSF51395">
    <property type="entry name" value="FMN-linked oxidoreductases"/>
    <property type="match status" value="1"/>
</dbReference>
<feature type="binding site" evidence="8">
    <location>
        <position position="254"/>
    </location>
    <ligand>
        <name>FMN</name>
        <dbReference type="ChEBI" id="CHEBI:58210"/>
    </ligand>
</feature>
<keyword evidence="8" id="KW-0288">FMN</keyword>
<feature type="binding site" evidence="8">
    <location>
        <position position="146"/>
    </location>
    <ligand>
        <name>glyoxylate</name>
        <dbReference type="ChEBI" id="CHEBI:36655"/>
    </ligand>
</feature>
<dbReference type="InterPro" id="IPR000262">
    <property type="entry name" value="FMN-dep_DH"/>
</dbReference>
<dbReference type="OMA" id="STITEDW"/>
<reference evidence="11" key="1">
    <citation type="submission" date="2013-02" db="EMBL/GenBank/DDBJ databases">
        <authorList>
            <person name="Hughes D."/>
        </authorList>
    </citation>
    <scope>NUCLEOTIDE SEQUENCE</scope>
    <source>
        <strain>Durham</strain>
        <strain evidence="11">NC isolate 2 -- Noor lab</strain>
    </source>
</reference>
<keyword evidence="3" id="KW-0560">Oxidoreductase</keyword>
<comment type="catalytic activity">
    <reaction evidence="5">
        <text>a (2S)-2-hydroxycarboxylate + O2 = a 2-oxocarboxylate + H2O2</text>
        <dbReference type="Rhea" id="RHEA:16789"/>
        <dbReference type="ChEBI" id="CHEBI:15379"/>
        <dbReference type="ChEBI" id="CHEBI:16240"/>
        <dbReference type="ChEBI" id="CHEBI:35179"/>
        <dbReference type="ChEBI" id="CHEBI:58123"/>
        <dbReference type="EC" id="1.1.3.15"/>
    </reaction>
    <physiologicalReaction direction="left-to-right" evidence="5">
        <dbReference type="Rhea" id="RHEA:16790"/>
    </physiologicalReaction>
</comment>
<feature type="binding site" evidence="8">
    <location>
        <position position="172"/>
    </location>
    <ligand>
        <name>FMN</name>
        <dbReference type="ChEBI" id="CHEBI:58210"/>
    </ligand>
</feature>
<dbReference type="HOGENOM" id="CLU_020639_6_1_1"/>
<dbReference type="Gene3D" id="3.20.20.70">
    <property type="entry name" value="Aldolase class I"/>
    <property type="match status" value="1"/>
</dbReference>
<evidence type="ECO:0000313" key="11">
    <source>
        <dbReference type="Proteomes" id="UP000015102"/>
    </source>
</evidence>
<keyword evidence="8" id="KW-0285">Flavoprotein</keyword>
<name>T1GWT1_MEGSC</name>
<accession>T1GWT1</accession>
<evidence type="ECO:0000256" key="4">
    <source>
        <dbReference type="ARBA" id="ARBA00024042"/>
    </source>
</evidence>
<evidence type="ECO:0000256" key="8">
    <source>
        <dbReference type="PIRSR" id="PIRSR000138-2"/>
    </source>
</evidence>
<dbReference type="AlphaFoldDB" id="T1GWT1"/>
<dbReference type="Pfam" id="PF01070">
    <property type="entry name" value="FMN_dh"/>
    <property type="match status" value="1"/>
</dbReference>
<dbReference type="FunFam" id="3.20.20.70:FF:000056">
    <property type="entry name" value="hydroxyacid oxidase 2"/>
    <property type="match status" value="1"/>
</dbReference>
<evidence type="ECO:0000256" key="7">
    <source>
        <dbReference type="PIRSR" id="PIRSR000138-1"/>
    </source>
</evidence>
<feature type="binding site" evidence="8">
    <location>
        <position position="122"/>
    </location>
    <ligand>
        <name>FMN</name>
        <dbReference type="ChEBI" id="CHEBI:58210"/>
    </ligand>
</feature>
<dbReference type="PANTHER" id="PTHR10578:SF149">
    <property type="entry name" value="2-HYDROXYACID OXIDASE 2"/>
    <property type="match status" value="1"/>
</dbReference>
<evidence type="ECO:0000259" key="9">
    <source>
        <dbReference type="PROSITE" id="PS51349"/>
    </source>
</evidence>
<dbReference type="GO" id="GO:0010181">
    <property type="term" value="F:FMN binding"/>
    <property type="evidence" value="ECO:0007669"/>
    <property type="project" value="InterPro"/>
</dbReference>
<dbReference type="EC" id="1.1.3.15" evidence="2"/>
<comment type="cofactor">
    <cofactor evidence="1">
        <name>FMN</name>
        <dbReference type="ChEBI" id="CHEBI:58210"/>
    </cofactor>
</comment>
<sequence length="331" mass="36279">MCLKAFVSYFAEAVPNYEGFSIQDFQDKTQNILSKPILEYVMKASLRKSTEQHNRDAFKNIYFRPKYFKDVSNLSLTTSLLDKEMSIPVGIGPSAMHKIAHHQGEVATALAAGSQGTIYVLSSFSTTSIEEIGEKAPNTEKWIQMYIYKNLSINLNFIRRAEKANFSGIVVTSDAPVHGKTYLKYEFDLPDGLRMENFVGITDRPSQIVSSSFTIKNLKWIVNATKLPVFAKGILTKEGAIKARDAGCKGVFVSTHGGRQLDGVPASIEALPEVVKAVGKDMTVVFDSGVRGGDDVFKALALGAKYVFIGRPVFFGLAVDGQKGVEGVLIL</sequence>
<feature type="binding site" evidence="8">
    <location>
        <position position="256"/>
    </location>
    <ligand>
        <name>glyoxylate</name>
        <dbReference type="ChEBI" id="CHEBI:36655"/>
    </ligand>
</feature>
<organism evidence="10 11">
    <name type="scientific">Megaselia scalaris</name>
    <name type="common">Humpbacked fly</name>
    <name type="synonym">Phora scalaris</name>
    <dbReference type="NCBI Taxonomy" id="36166"/>
    <lineage>
        <taxon>Eukaryota</taxon>
        <taxon>Metazoa</taxon>
        <taxon>Ecdysozoa</taxon>
        <taxon>Arthropoda</taxon>
        <taxon>Hexapoda</taxon>
        <taxon>Insecta</taxon>
        <taxon>Pterygota</taxon>
        <taxon>Neoptera</taxon>
        <taxon>Endopterygota</taxon>
        <taxon>Diptera</taxon>
        <taxon>Brachycera</taxon>
        <taxon>Muscomorpha</taxon>
        <taxon>Platypezoidea</taxon>
        <taxon>Phoridae</taxon>
        <taxon>Megaseliini</taxon>
        <taxon>Megaselia</taxon>
    </lineage>
</organism>
<evidence type="ECO:0000313" key="10">
    <source>
        <dbReference type="EnsemblMetazoa" id="MESCA008261-PA"/>
    </source>
</evidence>
<evidence type="ECO:0000256" key="3">
    <source>
        <dbReference type="ARBA" id="ARBA00023002"/>
    </source>
</evidence>
<dbReference type="CDD" id="cd02809">
    <property type="entry name" value="alpha_hydroxyacid_oxid_FMN"/>
    <property type="match status" value="1"/>
</dbReference>
<comment type="similarity">
    <text evidence="4">Belongs to the FMN-dependent alpha-hydroxy acid dehydrogenase family.</text>
</comment>
<dbReference type="GO" id="GO:0005782">
    <property type="term" value="C:peroxisomal matrix"/>
    <property type="evidence" value="ECO:0007669"/>
    <property type="project" value="TreeGrafter"/>
</dbReference>
<feature type="binding site" evidence="8">
    <location>
        <position position="40"/>
    </location>
    <ligand>
        <name>glyoxylate</name>
        <dbReference type="ChEBI" id="CHEBI:36655"/>
    </ligand>
</feature>
<feature type="binding site" evidence="8">
    <location>
        <begin position="287"/>
        <end position="291"/>
    </location>
    <ligand>
        <name>FMN</name>
        <dbReference type="ChEBI" id="CHEBI:58210"/>
    </ligand>
</feature>
<dbReference type="InterPro" id="IPR037396">
    <property type="entry name" value="FMN_HAD"/>
</dbReference>
<proteinExistence type="inferred from homology"/>
<feature type="active site" description="Proton acceptor" evidence="7">
    <location>
        <position position="256"/>
    </location>
</feature>
<feature type="binding site" evidence="8">
    <location>
        <position position="144"/>
    </location>
    <ligand>
        <name>FMN</name>
        <dbReference type="ChEBI" id="CHEBI:58210"/>
    </ligand>
</feature>
<comment type="catalytic activity">
    <reaction evidence="6">
        <text>2-hydroxyoctanoate + O2 = 2-oxooctanoate + H2O2</text>
        <dbReference type="Rhea" id="RHEA:67940"/>
        <dbReference type="ChEBI" id="CHEBI:15379"/>
        <dbReference type="ChEBI" id="CHEBI:16240"/>
        <dbReference type="ChEBI" id="CHEBI:133514"/>
        <dbReference type="ChEBI" id="CHEBI:176689"/>
    </reaction>
    <physiologicalReaction direction="left-to-right" evidence="6">
        <dbReference type="Rhea" id="RHEA:67941"/>
    </physiologicalReaction>
</comment>
<evidence type="ECO:0000256" key="6">
    <source>
        <dbReference type="ARBA" id="ARBA00029327"/>
    </source>
</evidence>
<dbReference type="PROSITE" id="PS51349">
    <property type="entry name" value="FMN_HYDROXY_ACID_DH_2"/>
    <property type="match status" value="1"/>
</dbReference>
<feature type="binding site" evidence="8">
    <location>
        <begin position="93"/>
        <end position="95"/>
    </location>
    <ligand>
        <name>FMN</name>
        <dbReference type="ChEBI" id="CHEBI:58210"/>
    </ligand>
</feature>
<protein>
    <recommendedName>
        <fullName evidence="2">(S)-2-hydroxy-acid oxidase</fullName>
        <ecNumber evidence="2">1.1.3.15</ecNumber>
    </recommendedName>
</protein>
<dbReference type="Proteomes" id="UP000015102">
    <property type="component" value="Unassembled WGS sequence"/>
</dbReference>
<feature type="binding site" evidence="8">
    <location>
        <begin position="310"/>
        <end position="311"/>
    </location>
    <ligand>
        <name>FMN</name>
        <dbReference type="ChEBI" id="CHEBI:58210"/>
    </ligand>
</feature>
<evidence type="ECO:0000256" key="2">
    <source>
        <dbReference type="ARBA" id="ARBA00013087"/>
    </source>
</evidence>
<dbReference type="STRING" id="36166.T1GWT1"/>
<feature type="binding site" evidence="8">
    <location>
        <position position="259"/>
    </location>
    <ligand>
        <name>glyoxylate</name>
        <dbReference type="ChEBI" id="CHEBI:36655"/>
    </ligand>
</feature>
<evidence type="ECO:0000256" key="5">
    <source>
        <dbReference type="ARBA" id="ARBA00029325"/>
    </source>
</evidence>
<dbReference type="InterPro" id="IPR012133">
    <property type="entry name" value="Alpha-hydoxy_acid_DH_FMN"/>
</dbReference>
<dbReference type="PANTHER" id="PTHR10578">
    <property type="entry name" value="S -2-HYDROXY-ACID OXIDASE-RELATED"/>
    <property type="match status" value="1"/>
</dbReference>
<evidence type="ECO:0000256" key="1">
    <source>
        <dbReference type="ARBA" id="ARBA00001917"/>
    </source>
</evidence>
<dbReference type="InterPro" id="IPR013785">
    <property type="entry name" value="Aldolase_TIM"/>
</dbReference>
<keyword evidence="11" id="KW-1185">Reference proteome</keyword>
<feature type="binding site" evidence="8">
    <location>
        <position position="232"/>
    </location>
    <ligand>
        <name>FMN</name>
        <dbReference type="ChEBI" id="CHEBI:58210"/>
    </ligand>
</feature>
<dbReference type="GO" id="GO:0001561">
    <property type="term" value="P:fatty acid alpha-oxidation"/>
    <property type="evidence" value="ECO:0007669"/>
    <property type="project" value="TreeGrafter"/>
</dbReference>
<reference evidence="10" key="2">
    <citation type="submission" date="2015-06" db="UniProtKB">
        <authorList>
            <consortium name="EnsemblMetazoa"/>
        </authorList>
    </citation>
    <scope>IDENTIFICATION</scope>
</reference>
<feature type="domain" description="FMN hydroxy acid dehydrogenase" evidence="9">
    <location>
        <begin position="14"/>
        <end position="331"/>
    </location>
</feature>
<dbReference type="GO" id="GO:0003973">
    <property type="term" value="F:(S)-2-hydroxy-acid oxidase activity"/>
    <property type="evidence" value="ECO:0007669"/>
    <property type="project" value="UniProtKB-EC"/>
</dbReference>